<keyword evidence="2" id="KW-1133">Transmembrane helix</keyword>
<feature type="transmembrane region" description="Helical" evidence="2">
    <location>
        <begin position="302"/>
        <end position="322"/>
    </location>
</feature>
<reference evidence="4 5" key="1">
    <citation type="journal article" date="2015" name="Microbiome">
        <title>Genomic resolution of linkages in carbon, nitrogen, and sulfur cycling among widespread estuary sediment bacteria.</title>
        <authorList>
            <person name="Baker B.J."/>
            <person name="Lazar C.S."/>
            <person name="Teske A.P."/>
            <person name="Dick G.J."/>
        </authorList>
    </citation>
    <scope>NUCLEOTIDE SEQUENCE [LARGE SCALE GENOMIC DNA]</scope>
    <source>
        <strain evidence="4">DG_78</strain>
    </source>
</reference>
<name>A0A0S7YD57_UNCT6</name>
<evidence type="ECO:0000313" key="4">
    <source>
        <dbReference type="EMBL" id="KPJ72670.1"/>
    </source>
</evidence>
<dbReference type="InterPro" id="IPR038734">
    <property type="entry name" value="YhaN_AAA"/>
</dbReference>
<comment type="caution">
    <text evidence="4">The sequence shown here is derived from an EMBL/GenBank/DDBJ whole genome shotgun (WGS) entry which is preliminary data.</text>
</comment>
<dbReference type="Proteomes" id="UP000051012">
    <property type="component" value="Unassembled WGS sequence"/>
</dbReference>
<dbReference type="PANTHER" id="PTHR41259">
    <property type="entry name" value="DOUBLE-STRAND BREAK REPAIR RAD50 ATPASE, PUTATIVE-RELATED"/>
    <property type="match status" value="1"/>
</dbReference>
<gene>
    <name evidence="4" type="ORF">AMJ52_05565</name>
</gene>
<dbReference type="PANTHER" id="PTHR41259:SF1">
    <property type="entry name" value="DOUBLE-STRAND BREAK REPAIR RAD50 ATPASE, PUTATIVE-RELATED"/>
    <property type="match status" value="1"/>
</dbReference>
<dbReference type="AlphaFoldDB" id="A0A0S7YD57"/>
<dbReference type="Pfam" id="PF13514">
    <property type="entry name" value="AAA_27"/>
    <property type="match status" value="1"/>
</dbReference>
<dbReference type="Gene3D" id="3.40.50.300">
    <property type="entry name" value="P-loop containing nucleotide triphosphate hydrolases"/>
    <property type="match status" value="2"/>
</dbReference>
<feature type="transmembrane region" description="Helical" evidence="2">
    <location>
        <begin position="328"/>
        <end position="345"/>
    </location>
</feature>
<accession>A0A0S7YD57</accession>
<evidence type="ECO:0000256" key="2">
    <source>
        <dbReference type="SAM" id="Phobius"/>
    </source>
</evidence>
<dbReference type="InterPro" id="IPR027417">
    <property type="entry name" value="P-loop_NTPase"/>
</dbReference>
<feature type="domain" description="YhaN AAA" evidence="3">
    <location>
        <begin position="1"/>
        <end position="47"/>
    </location>
</feature>
<keyword evidence="2" id="KW-0472">Membrane</keyword>
<evidence type="ECO:0000313" key="5">
    <source>
        <dbReference type="Proteomes" id="UP000051012"/>
    </source>
</evidence>
<evidence type="ECO:0000256" key="1">
    <source>
        <dbReference type="SAM" id="Coils"/>
    </source>
</evidence>
<keyword evidence="2" id="KW-0812">Transmembrane</keyword>
<protein>
    <recommendedName>
        <fullName evidence="3">YhaN AAA domain-containing protein</fullName>
    </recommendedName>
</protein>
<dbReference type="SUPFAM" id="SSF52540">
    <property type="entry name" value="P-loop containing nucleoside triphosphate hydrolases"/>
    <property type="match status" value="1"/>
</dbReference>
<organism evidence="4 5">
    <name type="scientific">candidate division TA06 bacterium DG_78</name>
    <dbReference type="NCBI Taxonomy" id="1703772"/>
    <lineage>
        <taxon>Bacteria</taxon>
        <taxon>Bacteria division TA06</taxon>
    </lineage>
</organism>
<evidence type="ECO:0000259" key="3">
    <source>
        <dbReference type="Pfam" id="PF13514"/>
    </source>
</evidence>
<proteinExistence type="predicted"/>
<dbReference type="EMBL" id="LJNI01000062">
    <property type="protein sequence ID" value="KPJ72670.1"/>
    <property type="molecule type" value="Genomic_DNA"/>
</dbReference>
<sequence length="693" mass="80531">MKIKSVTIRDYGPIKDLTFTLDNFEVIFGLNESGKTAIVEALSYTLFKKISTGLRYGKPNNINIEIEENERIYNLPAKKMNLDLPSGDVANLLYVQASASAVYGKKGEASFWDGIKAMFSKVGSGVSFTKLDSKIFEKVGLTPKRSDWNEEKQRFIQNEERRRHELGNYLKEISETEKKEVELTNLLEKHASFKKELKEIENYKNFKNYQTLINLYNNYLEKMMVLQEYERYKNEYLTKWQELETNKKVQLDSEMKLQEVKVEIKELEKETAGLEEIDKIIETEQLKFSLDKIKGEVKEAPIVYPIISVAIIAMTLILLFLAKITSPVAFILFTLGILPTIYYIYKKKSAKTSITEKNEVLTKARKAFPDMTNISDLTYRIDSIQKTKIEKTTKLAEKRKFVNQLTSGDTTTNIEKQISELRNKTGLAELVDLKDKLEKKNKIENELNISSTKISTRLHEDDSQKWGRLINNLKTAKPEKEPDLSSEMEIKKELEKHQEKIDHLTSETKIFRELQQTKFNITDDRSVFIEYDQLEKKLKNYELEKKAALKARVILKEMSGELDEFIHDIIEGEESLSEYFKLITEHYDEVEIKDKNFVVKGKSGKKFKIENLSSGTQDQLLLCFRIAALKKIYPEGSFLILDDAFIFADWERRQRLVRVLKKFIDDGNQVLYLTSDDHTRDLFEETGAKVTTL</sequence>
<feature type="coiled-coil region" evidence="1">
    <location>
        <begin position="250"/>
        <end position="277"/>
    </location>
</feature>
<keyword evidence="1" id="KW-0175">Coiled coil</keyword>